<dbReference type="RefSeq" id="WP_196954701.1">
    <property type="nucleotide sequence ID" value="NZ_JADWYK010000004.1"/>
</dbReference>
<evidence type="ECO:0000313" key="1">
    <source>
        <dbReference type="EMBL" id="MBG8553681.1"/>
    </source>
</evidence>
<dbReference type="Proteomes" id="UP000601099">
    <property type="component" value="Unassembled WGS sequence"/>
</dbReference>
<dbReference type="EMBL" id="JADWYK010000004">
    <property type="protein sequence ID" value="MBG8553681.1"/>
    <property type="molecule type" value="Genomic_DNA"/>
</dbReference>
<proteinExistence type="predicted"/>
<protein>
    <submittedName>
        <fullName evidence="1">Uncharacterized protein</fullName>
    </submittedName>
</protein>
<organism evidence="1 2">
    <name type="scientific">Hymenobacter guriensis</name>
    <dbReference type="NCBI Taxonomy" id="2793065"/>
    <lineage>
        <taxon>Bacteria</taxon>
        <taxon>Pseudomonadati</taxon>
        <taxon>Bacteroidota</taxon>
        <taxon>Cytophagia</taxon>
        <taxon>Cytophagales</taxon>
        <taxon>Hymenobacteraceae</taxon>
        <taxon>Hymenobacter</taxon>
    </lineage>
</organism>
<name>A0ABS0L0P0_9BACT</name>
<evidence type="ECO:0000313" key="2">
    <source>
        <dbReference type="Proteomes" id="UP000601099"/>
    </source>
</evidence>
<accession>A0ABS0L0P0</accession>
<gene>
    <name evidence="1" type="ORF">I5L79_08990</name>
</gene>
<sequence>MSRPFPPLTQRRLRHLIRKQQRFALTTREFRELYLLGFGVEEEILSKYAASYAATYDPSYGATYVI</sequence>
<comment type="caution">
    <text evidence="1">The sequence shown here is derived from an EMBL/GenBank/DDBJ whole genome shotgun (WGS) entry which is preliminary data.</text>
</comment>
<keyword evidence="2" id="KW-1185">Reference proteome</keyword>
<reference evidence="1 2" key="1">
    <citation type="submission" date="2020-11" db="EMBL/GenBank/DDBJ databases">
        <title>Hymenobacter sp.</title>
        <authorList>
            <person name="Kim M.K."/>
        </authorList>
    </citation>
    <scope>NUCLEOTIDE SEQUENCE [LARGE SCALE GENOMIC DNA]</scope>
    <source>
        <strain evidence="1 2">BT594</strain>
    </source>
</reference>